<proteinExistence type="predicted"/>
<dbReference type="AlphaFoldDB" id="B9T2J1"/>
<dbReference type="InParanoid" id="B9T2J1"/>
<dbReference type="EMBL" id="EQ974384">
    <property type="protein sequence ID" value="EEF29916.1"/>
    <property type="molecule type" value="Genomic_DNA"/>
</dbReference>
<dbReference type="Proteomes" id="UP000008311">
    <property type="component" value="Unassembled WGS sequence"/>
</dbReference>
<keyword evidence="2" id="KW-1185">Reference proteome</keyword>
<reference evidence="2" key="1">
    <citation type="journal article" date="2010" name="Nat. Biotechnol.">
        <title>Draft genome sequence of the oilseed species Ricinus communis.</title>
        <authorList>
            <person name="Chan A.P."/>
            <person name="Crabtree J."/>
            <person name="Zhao Q."/>
            <person name="Lorenzi H."/>
            <person name="Orvis J."/>
            <person name="Puiu D."/>
            <person name="Melake-Berhan A."/>
            <person name="Jones K.M."/>
            <person name="Redman J."/>
            <person name="Chen G."/>
            <person name="Cahoon E.B."/>
            <person name="Gedil M."/>
            <person name="Stanke M."/>
            <person name="Haas B.J."/>
            <person name="Wortman J.R."/>
            <person name="Fraser-Liggett C.M."/>
            <person name="Ravel J."/>
            <person name="Rabinowicz P.D."/>
        </authorList>
    </citation>
    <scope>NUCLEOTIDE SEQUENCE [LARGE SCALE GENOMIC DNA]</scope>
    <source>
        <strain evidence="2">cv. Hale</strain>
    </source>
</reference>
<organism evidence="1 2">
    <name type="scientific">Ricinus communis</name>
    <name type="common">Castor bean</name>
    <dbReference type="NCBI Taxonomy" id="3988"/>
    <lineage>
        <taxon>Eukaryota</taxon>
        <taxon>Viridiplantae</taxon>
        <taxon>Streptophyta</taxon>
        <taxon>Embryophyta</taxon>
        <taxon>Tracheophyta</taxon>
        <taxon>Spermatophyta</taxon>
        <taxon>Magnoliopsida</taxon>
        <taxon>eudicotyledons</taxon>
        <taxon>Gunneridae</taxon>
        <taxon>Pentapetalae</taxon>
        <taxon>rosids</taxon>
        <taxon>fabids</taxon>
        <taxon>Malpighiales</taxon>
        <taxon>Euphorbiaceae</taxon>
        <taxon>Acalyphoideae</taxon>
        <taxon>Acalypheae</taxon>
        <taxon>Ricinus</taxon>
    </lineage>
</organism>
<protein>
    <recommendedName>
        <fullName evidence="3">DUF4283 domain-containing protein</fullName>
    </recommendedName>
</protein>
<evidence type="ECO:0000313" key="1">
    <source>
        <dbReference type="EMBL" id="EEF29916.1"/>
    </source>
</evidence>
<sequence>MDMADNCSKSYKDKLLNQDTMIPLTSGYSMAMEEGDILVKMEPTGPSVMLSDKLRNKDDLERAMLGGPWIVIGHYLMMEQWTPYFHTSTADLKSVVEWFLSFSLRVSANGFSMKGCRMCASSVVELAIARSAVLIRNRRIMKLKVWQRIKIEDLVMKGVQNMIKRGRRNTVNDGLGIRKVKKRSREGRKENFWEDPA</sequence>
<evidence type="ECO:0008006" key="3">
    <source>
        <dbReference type="Google" id="ProtNLM"/>
    </source>
</evidence>
<accession>B9T2J1</accession>
<name>B9T2J1_RICCO</name>
<gene>
    <name evidence="1" type="ORF">RCOM_0284620</name>
</gene>
<evidence type="ECO:0000313" key="2">
    <source>
        <dbReference type="Proteomes" id="UP000008311"/>
    </source>
</evidence>